<evidence type="ECO:0000256" key="2">
    <source>
        <dbReference type="ARBA" id="ARBA00023134"/>
    </source>
</evidence>
<dbReference type="GO" id="GO:0005525">
    <property type="term" value="F:GTP binding"/>
    <property type="evidence" value="ECO:0007669"/>
    <property type="project" value="UniProtKB-KW"/>
</dbReference>
<evidence type="ECO:0000313" key="4">
    <source>
        <dbReference type="Proteomes" id="UP000034889"/>
    </source>
</evidence>
<feature type="non-terminal residue" evidence="3">
    <location>
        <position position="1"/>
    </location>
</feature>
<proteinExistence type="predicted"/>
<evidence type="ECO:0000313" key="3">
    <source>
        <dbReference type="EMBL" id="KKT77901.1"/>
    </source>
</evidence>
<dbReference type="InterPro" id="IPR009001">
    <property type="entry name" value="Transl_elong_EF1A/Init_IF2_C"/>
</dbReference>
<organism evidence="3 4">
    <name type="scientific">Candidatus Giovannonibacteria bacterium GW2011_GWC2_44_8</name>
    <dbReference type="NCBI Taxonomy" id="1618657"/>
    <lineage>
        <taxon>Bacteria</taxon>
        <taxon>Candidatus Giovannoniibacteriota</taxon>
    </lineage>
</organism>
<dbReference type="SUPFAM" id="SSF50465">
    <property type="entry name" value="EF-Tu/eEF-1alpha/eIF2-gamma C-terminal domain"/>
    <property type="match status" value="1"/>
</dbReference>
<protein>
    <submittedName>
        <fullName evidence="3">Uncharacterized protein</fullName>
    </submittedName>
</protein>
<dbReference type="AlphaFoldDB" id="A0A0G1K214"/>
<keyword evidence="1" id="KW-0547">Nucleotide-binding</keyword>
<dbReference type="Proteomes" id="UP000034889">
    <property type="component" value="Unassembled WGS sequence"/>
</dbReference>
<keyword evidence="2" id="KW-0342">GTP-binding</keyword>
<accession>A0A0G1K214</accession>
<dbReference type="EMBL" id="LCJM01000030">
    <property type="protein sequence ID" value="KKT77901.1"/>
    <property type="molecule type" value="Genomic_DNA"/>
</dbReference>
<name>A0A0G1K214_9BACT</name>
<sequence length="33" mass="3663">HVHTAQVPCQFAELISQIDPRTGEVIHPLILEA</sequence>
<gene>
    <name evidence="3" type="ORF">UW74_C0030G0005</name>
</gene>
<evidence type="ECO:0000256" key="1">
    <source>
        <dbReference type="ARBA" id="ARBA00022741"/>
    </source>
</evidence>
<dbReference type="Gene3D" id="2.40.30.10">
    <property type="entry name" value="Translation factors"/>
    <property type="match status" value="1"/>
</dbReference>
<comment type="caution">
    <text evidence="3">The sequence shown here is derived from an EMBL/GenBank/DDBJ whole genome shotgun (WGS) entry which is preliminary data.</text>
</comment>
<reference evidence="3 4" key="1">
    <citation type="journal article" date="2015" name="Nature">
        <title>rRNA introns, odd ribosomes, and small enigmatic genomes across a large radiation of phyla.</title>
        <authorList>
            <person name="Brown C.T."/>
            <person name="Hug L.A."/>
            <person name="Thomas B.C."/>
            <person name="Sharon I."/>
            <person name="Castelle C.J."/>
            <person name="Singh A."/>
            <person name="Wilkins M.J."/>
            <person name="Williams K.H."/>
            <person name="Banfield J.F."/>
        </authorList>
    </citation>
    <scope>NUCLEOTIDE SEQUENCE [LARGE SCALE GENOMIC DNA]</scope>
</reference>